<dbReference type="EMBL" id="GGEC01071562">
    <property type="protein sequence ID" value="MBX52046.1"/>
    <property type="molecule type" value="Transcribed_RNA"/>
</dbReference>
<proteinExistence type="predicted"/>
<reference evidence="1" key="1">
    <citation type="submission" date="2018-02" db="EMBL/GenBank/DDBJ databases">
        <title>Rhizophora mucronata_Transcriptome.</title>
        <authorList>
            <person name="Meera S.P."/>
            <person name="Sreeshan A."/>
            <person name="Augustine A."/>
        </authorList>
    </citation>
    <scope>NUCLEOTIDE SEQUENCE</scope>
    <source>
        <tissue evidence="1">Leaf</tissue>
    </source>
</reference>
<dbReference type="AlphaFoldDB" id="A0A2P2PBD1"/>
<protein>
    <submittedName>
        <fullName evidence="1">Uncharacterized protein</fullName>
    </submittedName>
</protein>
<sequence length="29" mass="3348">MIKKVKRKNPKFILLHLPSPSSSAIKEEK</sequence>
<name>A0A2P2PBD1_RHIMU</name>
<organism evidence="1">
    <name type="scientific">Rhizophora mucronata</name>
    <name type="common">Asiatic mangrove</name>
    <dbReference type="NCBI Taxonomy" id="61149"/>
    <lineage>
        <taxon>Eukaryota</taxon>
        <taxon>Viridiplantae</taxon>
        <taxon>Streptophyta</taxon>
        <taxon>Embryophyta</taxon>
        <taxon>Tracheophyta</taxon>
        <taxon>Spermatophyta</taxon>
        <taxon>Magnoliopsida</taxon>
        <taxon>eudicotyledons</taxon>
        <taxon>Gunneridae</taxon>
        <taxon>Pentapetalae</taxon>
        <taxon>rosids</taxon>
        <taxon>fabids</taxon>
        <taxon>Malpighiales</taxon>
        <taxon>Rhizophoraceae</taxon>
        <taxon>Rhizophora</taxon>
    </lineage>
</organism>
<accession>A0A2P2PBD1</accession>
<evidence type="ECO:0000313" key="1">
    <source>
        <dbReference type="EMBL" id="MBX52046.1"/>
    </source>
</evidence>